<name>A0A165FX57_9APHY</name>
<accession>A0A165FX57</accession>
<evidence type="ECO:0000313" key="4">
    <source>
        <dbReference type="Proteomes" id="UP000076871"/>
    </source>
</evidence>
<keyword evidence="4" id="KW-1185">Reference proteome</keyword>
<feature type="region of interest" description="Disordered" evidence="1">
    <location>
        <begin position="385"/>
        <end position="414"/>
    </location>
</feature>
<dbReference type="STRING" id="1314785.A0A165FX57"/>
<dbReference type="RefSeq" id="XP_040767269.1">
    <property type="nucleotide sequence ID" value="XM_040911159.1"/>
</dbReference>
<dbReference type="GeneID" id="63828188"/>
<feature type="transmembrane region" description="Helical" evidence="2">
    <location>
        <begin position="160"/>
        <end position="183"/>
    </location>
</feature>
<feature type="compositionally biased region" description="Polar residues" evidence="1">
    <location>
        <begin position="539"/>
        <end position="552"/>
    </location>
</feature>
<keyword evidence="2" id="KW-1133">Transmembrane helix</keyword>
<gene>
    <name evidence="3" type="ORF">LAESUDRAFT_741804</name>
</gene>
<dbReference type="OrthoDB" id="2983908at2759"/>
<feature type="region of interest" description="Disordered" evidence="1">
    <location>
        <begin position="539"/>
        <end position="590"/>
    </location>
</feature>
<organism evidence="3 4">
    <name type="scientific">Laetiporus sulphureus 93-53</name>
    <dbReference type="NCBI Taxonomy" id="1314785"/>
    <lineage>
        <taxon>Eukaryota</taxon>
        <taxon>Fungi</taxon>
        <taxon>Dikarya</taxon>
        <taxon>Basidiomycota</taxon>
        <taxon>Agaricomycotina</taxon>
        <taxon>Agaricomycetes</taxon>
        <taxon>Polyporales</taxon>
        <taxon>Laetiporus</taxon>
    </lineage>
</organism>
<dbReference type="InParanoid" id="A0A165FX57"/>
<feature type="compositionally biased region" description="Basic and acidic residues" evidence="1">
    <location>
        <begin position="7"/>
        <end position="18"/>
    </location>
</feature>
<feature type="compositionally biased region" description="Polar residues" evidence="1">
    <location>
        <begin position="506"/>
        <end position="517"/>
    </location>
</feature>
<proteinExistence type="predicted"/>
<feature type="region of interest" description="Disordered" evidence="1">
    <location>
        <begin position="471"/>
        <end position="517"/>
    </location>
</feature>
<reference evidence="3 4" key="1">
    <citation type="journal article" date="2016" name="Mol. Biol. Evol.">
        <title>Comparative Genomics of Early-Diverging Mushroom-Forming Fungi Provides Insights into the Origins of Lignocellulose Decay Capabilities.</title>
        <authorList>
            <person name="Nagy L.G."/>
            <person name="Riley R."/>
            <person name="Tritt A."/>
            <person name="Adam C."/>
            <person name="Daum C."/>
            <person name="Floudas D."/>
            <person name="Sun H."/>
            <person name="Yadav J.S."/>
            <person name="Pangilinan J."/>
            <person name="Larsson K.H."/>
            <person name="Matsuura K."/>
            <person name="Barry K."/>
            <person name="Labutti K."/>
            <person name="Kuo R."/>
            <person name="Ohm R.A."/>
            <person name="Bhattacharya S.S."/>
            <person name="Shirouzu T."/>
            <person name="Yoshinaga Y."/>
            <person name="Martin F.M."/>
            <person name="Grigoriev I.V."/>
            <person name="Hibbett D.S."/>
        </authorList>
    </citation>
    <scope>NUCLEOTIDE SEQUENCE [LARGE SCALE GENOMIC DNA]</scope>
    <source>
        <strain evidence="3 4">93-53</strain>
    </source>
</reference>
<dbReference type="Proteomes" id="UP000076871">
    <property type="component" value="Unassembled WGS sequence"/>
</dbReference>
<protein>
    <submittedName>
        <fullName evidence="3">Uncharacterized protein</fullName>
    </submittedName>
</protein>
<dbReference type="EMBL" id="KV427611">
    <property type="protein sequence ID" value="KZT09529.1"/>
    <property type="molecule type" value="Genomic_DNA"/>
</dbReference>
<feature type="region of interest" description="Disordered" evidence="1">
    <location>
        <begin position="1"/>
        <end position="56"/>
    </location>
</feature>
<evidence type="ECO:0000256" key="1">
    <source>
        <dbReference type="SAM" id="MobiDB-lite"/>
    </source>
</evidence>
<sequence>MSHKVSRRESNTPKEKPTNESLSYNLEEQLDTDERPSSTKHVKSATSKAKDAETTHASLTKINTDVDVNAVPDPIPDTGLSLTTSLPGTLTVYTGVPPAIASATHTPGFSPLPSLTPPPALITSVASTPYSLAPSHNDNAASAALDSQGPQTQTHPARQLSAVIIVLIGIGSAFLLLLVFVLCRMFRKRRRWSYPTPSRPILQDPFADRATDGDEESLFGGKERISGRPGSNGLWTWTQYPHPSLEKSQVIHAINEHASNGSTRRLVEEAQQLSSCYEEKHSTTAVSHRLSRADTTLPPPVQQTLGRAAKRVSAVSASIYPGSPQSTLDTSAIGLAIGSASPFTADGTPLLQRNASKASNRRMSRSRRSVRYSLHENVNASVPADAYDGVQASSRNPSPGVVHRKSSSLQGRARVKAPYAPGSVLRASSTVAAFAAAQSNPFDDSQYVLPPLSPALKTEATRERDTKALTSALGLASPPPLSPQPTLYPDDSITLAGDRRNKRNTRPQSQLLSPSTEASARLGNLMLAEFSSMASLPSTRTIAGTGESTLTRNRSRKRTDDKPPRVPSPPPMPSLAQMALAHTNPDDFADYRSPTYSIYGLYETDRKSRAPGEGGY</sequence>
<feature type="region of interest" description="Disordered" evidence="1">
    <location>
        <begin position="203"/>
        <end position="231"/>
    </location>
</feature>
<evidence type="ECO:0000313" key="3">
    <source>
        <dbReference type="EMBL" id="KZT09529.1"/>
    </source>
</evidence>
<keyword evidence="2" id="KW-0812">Transmembrane</keyword>
<keyword evidence="2" id="KW-0472">Membrane</keyword>
<dbReference type="AlphaFoldDB" id="A0A165FX57"/>
<evidence type="ECO:0000256" key="2">
    <source>
        <dbReference type="SAM" id="Phobius"/>
    </source>
</evidence>